<feature type="compositionally biased region" description="Low complexity" evidence="10">
    <location>
        <begin position="2156"/>
        <end position="2171"/>
    </location>
</feature>
<evidence type="ECO:0000256" key="3">
    <source>
        <dbReference type="ARBA" id="ARBA00022729"/>
    </source>
</evidence>
<dbReference type="SMART" id="SM00216">
    <property type="entry name" value="VWD"/>
    <property type="match status" value="3"/>
</dbReference>
<evidence type="ECO:0000256" key="10">
    <source>
        <dbReference type="SAM" id="MobiDB-lite"/>
    </source>
</evidence>
<dbReference type="PANTHER" id="PTHR11339:SF399">
    <property type="entry name" value="MUCIN-5AC-LIKE"/>
    <property type="match status" value="1"/>
</dbReference>
<comment type="subcellular location">
    <subcellularLocation>
        <location evidence="1">Secreted</location>
    </subcellularLocation>
</comment>
<organism evidence="13 14">
    <name type="scientific">Xenopus laevis</name>
    <name type="common">African clawed frog</name>
    <dbReference type="NCBI Taxonomy" id="8355"/>
    <lineage>
        <taxon>Eukaryota</taxon>
        <taxon>Metazoa</taxon>
        <taxon>Chordata</taxon>
        <taxon>Craniata</taxon>
        <taxon>Vertebrata</taxon>
        <taxon>Euteleostomi</taxon>
        <taxon>Amphibia</taxon>
        <taxon>Batrachia</taxon>
        <taxon>Anura</taxon>
        <taxon>Pipoidea</taxon>
        <taxon>Pipidae</taxon>
        <taxon>Xenopodinae</taxon>
        <taxon>Xenopus</taxon>
        <taxon>Xenopus</taxon>
    </lineage>
</organism>
<evidence type="ECO:0000256" key="7">
    <source>
        <dbReference type="ARBA" id="ARBA00023180"/>
    </source>
</evidence>
<dbReference type="Pfam" id="PF25962">
    <property type="entry name" value="TIL_OTOGL_Mucin"/>
    <property type="match status" value="1"/>
</dbReference>
<feature type="compositionally biased region" description="Polar residues" evidence="10">
    <location>
        <begin position="2178"/>
        <end position="2191"/>
    </location>
</feature>
<dbReference type="GO" id="GO:0031012">
    <property type="term" value="C:extracellular matrix"/>
    <property type="evidence" value="ECO:0007669"/>
    <property type="project" value="TreeGrafter"/>
</dbReference>
<dbReference type="SMART" id="SM00832">
    <property type="entry name" value="C8"/>
    <property type="match status" value="3"/>
</dbReference>
<keyword evidence="3" id="KW-0732">Signal</keyword>
<dbReference type="Proteomes" id="UP000694892">
    <property type="component" value="Chromosome 4S"/>
</dbReference>
<feature type="compositionally biased region" description="Low complexity" evidence="10">
    <location>
        <begin position="2202"/>
        <end position="2225"/>
    </location>
</feature>
<evidence type="ECO:0000259" key="11">
    <source>
        <dbReference type="PROSITE" id="PS01225"/>
    </source>
</evidence>
<dbReference type="SMART" id="SM00041">
    <property type="entry name" value="CT"/>
    <property type="match status" value="1"/>
</dbReference>
<feature type="domain" description="VWFD" evidence="12">
    <location>
        <begin position="827"/>
        <end position="996"/>
    </location>
</feature>
<evidence type="ECO:0000256" key="8">
    <source>
        <dbReference type="ARBA" id="ARBA00063950"/>
    </source>
</evidence>
<comment type="subunit">
    <text evidence="8">Homomultimer; disulfide-linked. The N- and C-terminus mediate their assembly into higher order structures to form filaments. The CTCK domains of two polypeptides associate in the endoplasmic reticulum to generate intermolecularly disulfide-bonded dimers. These dimers progress to the Golgi apparatus, which is a more acidic environment than the endoplasmic reticulum. Under acidic conditions, the N-termini form non-covalent intermolecular interactions that juxtapose assemblies from different CTCK-linked dimers to produce long, disulfide-linked polymers that remain highly compact until secretion.</text>
</comment>
<comment type="caution">
    <text evidence="9">Lacks conserved residue(s) required for the propagation of feature annotation.</text>
</comment>
<evidence type="ECO:0000256" key="1">
    <source>
        <dbReference type="ARBA" id="ARBA00004613"/>
    </source>
</evidence>
<dbReference type="PROSITE" id="PS51233">
    <property type="entry name" value="VWFD"/>
    <property type="match status" value="3"/>
</dbReference>
<feature type="region of interest" description="Disordered" evidence="10">
    <location>
        <begin position="2120"/>
        <end position="2225"/>
    </location>
</feature>
<feature type="region of interest" description="Disordered" evidence="10">
    <location>
        <begin position="1993"/>
        <end position="2058"/>
    </location>
</feature>
<dbReference type="FunFam" id="2.10.25.10:FF:000414">
    <property type="entry name" value="von Willebrand factor"/>
    <property type="match status" value="1"/>
</dbReference>
<dbReference type="Pfam" id="PF08742">
    <property type="entry name" value="C8"/>
    <property type="match status" value="3"/>
</dbReference>
<sequence>SSSAHNGYVCSTWGNNYFKALDGDIFYFPGQCNYLFASNCKSVTEDFNIQIRRSVVNGLPTVSHISMKIEGVFIELTKDAIKFSNQVVTLPYSFSGIQIDRIGAYIRVIKVGLEFKWNEDDAAMLELDQKYQNQTCGLCGDFNGDSVYNEFMFNNVKLTDNQYGNLQKMNGPTETCADVLEVPQNNCTDLSSICQVILSGPSFSSCNLLVDPAPYINACVQDRCRCASSSTGFCLCNTFTEYSRQCAHAGGFPSNWRTSDLCPLQCNYNMEYRECGTACPDTCSNPDRSLSCDRHCTDGCFCPDGTVWDDINNSGCIPSYQCSCAYNGNVYNSGSSYFAQCQTCTCYRGKWKCVDRDCSGSCSIIGGSHITTFDFNRYNFFGDCSYVLAKTSDKQFSVVGELRKCEIKDTTTCLKSIIIALEYGNEVIEIQPTGSVDVNGIFSQLPISSASVTIFQPSTFYIIVQTAVGLQVEVQLGSVMQVYLYLEPKWRAQVSGLCGDYNNVQMDDFKVLSGVIEGTASSFGNTWKTQASCPNVLSYFDDPCSLSVENANYAQFWCSKLTDHAGPFAACHSVVDPLLYKTNCMYDSCNYANSEDHMCAALSSYVHACARMGVLITGWRDTNCDVSTKCPSTMKYSYNVTACQPTCRSLSELDVTCNIDFVPIDGCICADGTYLNEYGKCVPRDQCPCYFRGKLLKSGETIKELGALCTCSLGKLDCIGHLNLSKVCKSPKVYFDCANQSASTTGVECEKSCQTLDMNCYSAQCVSGCMCPEGFIANGTDGCITEDQCPCVYNNDAYAEGSSIRVSCKTCTCRNRMWSCTGETCLATCAVYGDGHYYTFDSNRYGFSGDCQYVLAQDYCADPNNGTFRIITENIPCGSTGTTCSKSIRFYLGNNLLILSEEKFEVQVTGSGTYVPYKVHQMGIFLVIETLNGIVLVWDKKTSIYIKLQPDFKGKICGLCGNYDGNSVNDFTTRSLSIVSDVLEFGDSWKQSTSCPAPLAIGDSCAANAYRKPWAEKKCSVIIGTTFAACHAVVNPNPYYSTCINDACACDTGGDCECLCTAIAAYAQACSEAGACVSWRTPDFCPLFCDYYNLEGQCEWHYQACGAPCMRTCRNPTGLCYYKLVGLEGCYPVCPPDRPYFDEERMTCVRSCCYDSRGRNYPFGGVMPREPEDANCTIWKLIYAHFADCFYYPTPDTTPDGHLVPPYTNPDTVPSATPFCTLTPWIDVSNPQFGGTGDDESFDNIRRNGISICNETMTIMSVDCRAKKFPYASLADLGQTITCNKDVGLICLNSENTRICDNYEIQIQCCTPNRAIEPTPKTPIVSSASSNDAPPNTNPDTVPLATPFCTLTPWIDVSNPQFGGTGDDESFDNIRKNGISICNETMTIMSVVCRAKKFPDASLADLEQTLTCNKDVGLICLNTIEPTPKTPILSTTTSNDAPPNTNPDTVPLATPFCTLTPWIDVSYPQFGGTGDDESFDNIRRNGISICNETMTIMSVDCRAKKFPDASLADIGQTITCNKDVGLICLNSENSPICDNYEIQIQCCTPNRAIEPTPKTPIVSTTCSMRTTTTTSSPTTTTTTSHPTTTTSPTTTTQSPTTTTSSPTTTTHPTTTTTTTSHPTTTTTTSHPTTTTTTTTTTTHPTTTTTTSPTTTTTTTSHPPTTTTTHPTTTSPQTTTTTTSPPTTTSTHTTTTTPTTTTTTTSPPTTTSTHTTTTTPTTTTTSPPTTTSTIETTTSVTTVTSTRTHACTTPSPRLVPSPPVCTLTPWIDVSYPESGGTGDDESFDNIRRNGISICNETMTIMSVDCRAKNFPDTSLADIRQTITCNKDVGLICLNSENTRICDNYEIQIQCCTPNRAIEPTPKTPIVSTTNSNDAPPNTNPDTVPLATPFCTVTPWIDVSYPQFGGTGDDESFDNIRRNGISICNETMTVMSVDCRAKNFPDASLADIGQTITCNKDVGLICLNSENSPICDNYEIQIHCCTGTTTTMETTTETPLETTETVVETTTCSMTTTTTTMPTTSTTTTSTSSTPTTTTVSTTISTTSTETTTSEPTTSLTPTTTFSTITTSTRCYCQVQTTLYISGERLFTIMDKAGCEYYALCNDTCQLQRYVGNCTTTTVSTTSSTETSSTTAGPTPTTTCLMWMPTESHTTPDSKSSTVSSYLESSSTSPHFKIGSSPTPDTGVSSTPGSDIHSTKITLSTSSTPDFSTSVSPPPDVSSSKSSFVSSTPGSKFIVTPPPTIIEDCSVRKNVTVLKESDCVLEVELSYCGGPCMGSSMYSMESNSFDHTCSCCTEMEFVTKKVDLICADGTNKNYEYTDVLSCGCAGAFCTPTLWVKEFSVQKVSAL</sequence>
<dbReference type="Pfam" id="PF13330">
    <property type="entry name" value="Mucin2_WxxW"/>
    <property type="match status" value="5"/>
</dbReference>
<evidence type="ECO:0000256" key="6">
    <source>
        <dbReference type="ARBA" id="ARBA00023157"/>
    </source>
</evidence>
<evidence type="ECO:0000256" key="2">
    <source>
        <dbReference type="ARBA" id="ARBA00022525"/>
    </source>
</evidence>
<feature type="disulfide bond" evidence="9">
    <location>
        <begin position="2270"/>
        <end position="2324"/>
    </location>
</feature>
<evidence type="ECO:0000313" key="14">
    <source>
        <dbReference type="Proteomes" id="UP000694892"/>
    </source>
</evidence>
<dbReference type="SUPFAM" id="SSF57567">
    <property type="entry name" value="Serine protease inhibitors"/>
    <property type="match status" value="3"/>
</dbReference>
<accession>A0A974D024</accession>
<dbReference type="InterPro" id="IPR025155">
    <property type="entry name" value="WxxW_domain"/>
</dbReference>
<keyword evidence="5" id="KW-0186">Copper</keyword>
<name>A0A974D024_XENLA</name>
<evidence type="ECO:0000313" key="13">
    <source>
        <dbReference type="EMBL" id="OCT81792.1"/>
    </source>
</evidence>
<dbReference type="PROSITE" id="PS01185">
    <property type="entry name" value="CTCK_1"/>
    <property type="match status" value="1"/>
</dbReference>
<keyword evidence="2" id="KW-0964">Secreted</keyword>
<dbReference type="InterPro" id="IPR014853">
    <property type="entry name" value="VWF/SSPO/ZAN-like_Cys-rich_dom"/>
</dbReference>
<keyword evidence="4" id="KW-0677">Repeat</keyword>
<dbReference type="EMBL" id="CM004473">
    <property type="protein sequence ID" value="OCT81792.1"/>
    <property type="molecule type" value="Genomic_DNA"/>
</dbReference>
<gene>
    <name evidence="13" type="ORF">XELAEV_18024300mg</name>
</gene>
<keyword evidence="6 9" id="KW-1015">Disulfide bond</keyword>
<dbReference type="Pfam" id="PF01826">
    <property type="entry name" value="TIL"/>
    <property type="match status" value="2"/>
</dbReference>
<dbReference type="InterPro" id="IPR036084">
    <property type="entry name" value="Ser_inhib-like_sf"/>
</dbReference>
<feature type="domain" description="VWFD" evidence="12">
    <location>
        <begin position="360"/>
        <end position="534"/>
    </location>
</feature>
<dbReference type="InterPro" id="IPR001846">
    <property type="entry name" value="VWF_type-D"/>
</dbReference>
<dbReference type="SMART" id="SM00215">
    <property type="entry name" value="VWC_out"/>
    <property type="match status" value="2"/>
</dbReference>
<dbReference type="InterPro" id="IPR058753">
    <property type="entry name" value="TIL_OTOGL_Mucin"/>
</dbReference>
<dbReference type="FunFam" id="2.10.25.10:FF:000674">
    <property type="entry name" value="Mucin-2"/>
    <property type="match status" value="1"/>
</dbReference>
<dbReference type="InterPro" id="IPR050780">
    <property type="entry name" value="Mucin_vWF_Thrombospondin_sf"/>
</dbReference>
<dbReference type="OMA" id="NRAIEPT"/>
<dbReference type="InterPro" id="IPR001007">
    <property type="entry name" value="VWF_dom"/>
</dbReference>
<dbReference type="PANTHER" id="PTHR11339">
    <property type="entry name" value="EXTRACELLULAR MATRIX GLYCOPROTEIN RELATED"/>
    <property type="match status" value="1"/>
</dbReference>
<feature type="domain" description="VWFD" evidence="12">
    <location>
        <begin position="8"/>
        <end position="177"/>
    </location>
</feature>
<dbReference type="InterPro" id="IPR002919">
    <property type="entry name" value="TIL_dom"/>
</dbReference>
<dbReference type="GO" id="GO:0005615">
    <property type="term" value="C:extracellular space"/>
    <property type="evidence" value="ECO:0007669"/>
    <property type="project" value="TreeGrafter"/>
</dbReference>
<dbReference type="Gene3D" id="2.10.25.10">
    <property type="entry name" value="Laminin"/>
    <property type="match status" value="3"/>
</dbReference>
<protein>
    <submittedName>
        <fullName evidence="13">Uncharacterized protein</fullName>
    </submittedName>
</protein>
<reference evidence="14" key="1">
    <citation type="journal article" date="2016" name="Nature">
        <title>Genome evolution in the allotetraploid frog Xenopus laevis.</title>
        <authorList>
            <person name="Session A.M."/>
            <person name="Uno Y."/>
            <person name="Kwon T."/>
            <person name="Chapman J.A."/>
            <person name="Toyoda A."/>
            <person name="Takahashi S."/>
            <person name="Fukui A."/>
            <person name="Hikosaka A."/>
            <person name="Suzuki A."/>
            <person name="Kondo M."/>
            <person name="van Heeringen S.J."/>
            <person name="Quigley I."/>
            <person name="Heinz S."/>
            <person name="Ogino H."/>
            <person name="Ochi H."/>
            <person name="Hellsten U."/>
            <person name="Lyons J.B."/>
            <person name="Simakov O."/>
            <person name="Putnam N."/>
            <person name="Stites J."/>
            <person name="Kuroki Y."/>
            <person name="Tanaka T."/>
            <person name="Michiue T."/>
            <person name="Watanabe M."/>
            <person name="Bogdanovic O."/>
            <person name="Lister R."/>
            <person name="Georgiou G."/>
            <person name="Paranjpe S.S."/>
            <person name="van Kruijsbergen I."/>
            <person name="Shu S."/>
            <person name="Carlson J."/>
            <person name="Kinoshita T."/>
            <person name="Ohta Y."/>
            <person name="Mawaribuchi S."/>
            <person name="Jenkins J."/>
            <person name="Grimwood J."/>
            <person name="Schmutz J."/>
            <person name="Mitros T."/>
            <person name="Mozaffari S.V."/>
            <person name="Suzuki Y."/>
            <person name="Haramoto Y."/>
            <person name="Yamamoto T.S."/>
            <person name="Takagi C."/>
            <person name="Heald R."/>
            <person name="Miller K."/>
            <person name="Haudenschild C."/>
            <person name="Kitzman J."/>
            <person name="Nakayama T."/>
            <person name="Izutsu Y."/>
            <person name="Robert J."/>
            <person name="Fortriede J."/>
            <person name="Burns K."/>
            <person name="Lotay V."/>
            <person name="Karimi K."/>
            <person name="Yasuoka Y."/>
            <person name="Dichmann D.S."/>
            <person name="Flajnik M.F."/>
            <person name="Houston D.W."/>
            <person name="Shendure J."/>
            <person name="DuPasquier L."/>
            <person name="Vize P.D."/>
            <person name="Zorn A.M."/>
            <person name="Ito M."/>
            <person name="Marcotte E.M."/>
            <person name="Wallingford J.B."/>
            <person name="Ito Y."/>
            <person name="Asashima M."/>
            <person name="Ueno N."/>
            <person name="Matsuda Y."/>
            <person name="Veenstra G.J."/>
            <person name="Fujiyama A."/>
            <person name="Harland R.M."/>
            <person name="Taira M."/>
            <person name="Rokhsar D.S."/>
        </authorList>
    </citation>
    <scope>NUCLEOTIDE SEQUENCE [LARGE SCALE GENOMIC DNA]</scope>
    <source>
        <strain evidence="14">J</strain>
    </source>
</reference>
<evidence type="ECO:0000259" key="12">
    <source>
        <dbReference type="PROSITE" id="PS51233"/>
    </source>
</evidence>
<proteinExistence type="predicted"/>
<evidence type="ECO:0000256" key="9">
    <source>
        <dbReference type="PROSITE-ProRule" id="PRU00039"/>
    </source>
</evidence>
<feature type="disulfide bond" evidence="9">
    <location>
        <begin position="2274"/>
        <end position="2326"/>
    </location>
</feature>
<feature type="non-terminal residue" evidence="13">
    <location>
        <position position="1"/>
    </location>
</feature>
<feature type="domain" description="CTCK" evidence="11">
    <location>
        <begin position="2247"/>
        <end position="2332"/>
    </location>
</feature>
<dbReference type="InterPro" id="IPR006207">
    <property type="entry name" value="Cys_knot_C"/>
</dbReference>
<keyword evidence="7" id="KW-0325">Glycoprotein</keyword>
<dbReference type="PROSITE" id="PS01225">
    <property type="entry name" value="CTCK_2"/>
    <property type="match status" value="1"/>
</dbReference>
<feature type="compositionally biased region" description="Low complexity" evidence="10">
    <location>
        <begin position="2120"/>
        <end position="2141"/>
    </location>
</feature>
<evidence type="ECO:0000256" key="5">
    <source>
        <dbReference type="ARBA" id="ARBA00023008"/>
    </source>
</evidence>
<feature type="compositionally biased region" description="Low complexity" evidence="10">
    <location>
        <begin position="1570"/>
        <end position="1745"/>
    </location>
</feature>
<dbReference type="FunFam" id="2.10.25.10:FF:000153">
    <property type="entry name" value="MUC5B isoform 1"/>
    <property type="match status" value="1"/>
</dbReference>
<evidence type="ECO:0000256" key="4">
    <source>
        <dbReference type="ARBA" id="ARBA00022737"/>
    </source>
</evidence>
<feature type="region of interest" description="Disordered" evidence="10">
    <location>
        <begin position="1552"/>
        <end position="1754"/>
    </location>
</feature>
<dbReference type="Pfam" id="PF00094">
    <property type="entry name" value="VWD"/>
    <property type="match status" value="3"/>
</dbReference>
<dbReference type="CDD" id="cd19941">
    <property type="entry name" value="TIL"/>
    <property type="match status" value="3"/>
</dbReference>